<dbReference type="OrthoDB" id="5829348at2759"/>
<dbReference type="Proteomes" id="UP000085678">
    <property type="component" value="Unplaced"/>
</dbReference>
<name>A0A1S3HRN9_LINAN</name>
<dbReference type="AlphaFoldDB" id="A0A1S3HRN9"/>
<dbReference type="STRING" id="7574.A0A1S3HRN9"/>
<proteinExistence type="predicted"/>
<keyword evidence="1" id="KW-1185">Reference proteome</keyword>
<evidence type="ECO:0000313" key="2">
    <source>
        <dbReference type="RefSeq" id="XP_013388216.1"/>
    </source>
</evidence>
<gene>
    <name evidence="2" type="primary">LOC106157192</name>
</gene>
<organism evidence="1 2">
    <name type="scientific">Lingula anatina</name>
    <name type="common">Brachiopod</name>
    <name type="synonym">Lingula unguis</name>
    <dbReference type="NCBI Taxonomy" id="7574"/>
    <lineage>
        <taxon>Eukaryota</taxon>
        <taxon>Metazoa</taxon>
        <taxon>Spiralia</taxon>
        <taxon>Lophotrochozoa</taxon>
        <taxon>Brachiopoda</taxon>
        <taxon>Linguliformea</taxon>
        <taxon>Lingulata</taxon>
        <taxon>Lingulida</taxon>
        <taxon>Linguloidea</taxon>
        <taxon>Lingulidae</taxon>
        <taxon>Lingula</taxon>
    </lineage>
</organism>
<dbReference type="SUPFAM" id="SSF52540">
    <property type="entry name" value="P-loop containing nucleoside triphosphate hydrolases"/>
    <property type="match status" value="1"/>
</dbReference>
<dbReference type="RefSeq" id="XP_013388216.1">
    <property type="nucleotide sequence ID" value="XM_013532762.1"/>
</dbReference>
<dbReference type="KEGG" id="lak:106157192"/>
<dbReference type="InterPro" id="IPR027417">
    <property type="entry name" value="P-loop_NTPase"/>
</dbReference>
<evidence type="ECO:0000313" key="1">
    <source>
        <dbReference type="Proteomes" id="UP000085678"/>
    </source>
</evidence>
<reference evidence="2" key="1">
    <citation type="submission" date="2025-08" db="UniProtKB">
        <authorList>
            <consortium name="RefSeq"/>
        </authorList>
    </citation>
    <scope>IDENTIFICATION</scope>
    <source>
        <tissue evidence="2">Gonads</tissue>
    </source>
</reference>
<dbReference type="Gene3D" id="3.40.50.300">
    <property type="entry name" value="P-loop containing nucleotide triphosphate hydrolases"/>
    <property type="match status" value="1"/>
</dbReference>
<protein>
    <submittedName>
        <fullName evidence="2">Uncharacterized protein LOC106157192</fullName>
    </submittedName>
</protein>
<dbReference type="InParanoid" id="A0A1S3HRN9"/>
<dbReference type="GeneID" id="106157192"/>
<dbReference type="OMA" id="ADLIWHR"/>
<sequence length="401" mass="44968">MGCSSSTGSNADDGGAYKPDVKMTVGSQVRWQEKCPRLIFLLGGPGSKKGFIVDNLVQTFGFKLVSLEDLILLELPKKLKMTNHVDGIDDIKQIVRDKPSLLSLSWTLEHLERHLEGDLQATYLVDVIPNLKWMLLSDTLIKNPTDELQELEKKYPIAFALNLAIKESDVIKKIKPLPAVGEVQPAEGQQTDEVDSSRTEKRAKLYETSAKSWLHHFELSDRLVSIDMSSTQPQHVYDKLRQFFIELGATSVRTVNSIVLFGFDEQELSDVNIDYYGMSKVKLQSVVADPMASTEQLISDLCKHLENCTETESFAVELDGTSIKKEASDKCLEKATLFLNDIEQTTLDSVLHCTPSKGRPQNNKKFKAIMSTEGDICLFPEDTHNSTCKHIAQCMAKVRQR</sequence>
<accession>A0A1S3HRN9</accession>